<reference evidence="3" key="2">
    <citation type="submission" date="2015-01" db="EMBL/GenBank/DDBJ databases">
        <title>Complete genome sequence of Methylobacterium aquaticum strain 22A.</title>
        <authorList>
            <person name="Tani A."/>
            <person name="Ogura Y."/>
            <person name="Hayashi T."/>
        </authorList>
    </citation>
    <scope>NUCLEOTIDE SEQUENCE [LARGE SCALE GENOMIC DNA]</scope>
    <source>
        <strain evidence="3">MA-22A</strain>
    </source>
</reference>
<evidence type="ECO:0000256" key="1">
    <source>
        <dbReference type="SAM" id="MobiDB-lite"/>
    </source>
</evidence>
<dbReference type="AlphaFoldDB" id="A0A0C6FG50"/>
<dbReference type="Proteomes" id="UP000061432">
    <property type="component" value="Chromosome"/>
</dbReference>
<protein>
    <submittedName>
        <fullName evidence="2">Uncharacterized protein</fullName>
    </submittedName>
</protein>
<name>A0A0C6FG50_9HYPH</name>
<accession>A0A0C6FG50</accession>
<proteinExistence type="predicted"/>
<dbReference type="KEGG" id="maqu:Maq22A_c02935"/>
<sequence>MAGALRVAPLDLREEERRDRLLLGVVHRRQAPRAEAWGVGRSGKAGNGIRTVLGYEAGRAPGRDEGSAVAQGLHRVEPGGAPGRV</sequence>
<evidence type="ECO:0000313" key="2">
    <source>
        <dbReference type="EMBL" id="BAQ44039.1"/>
    </source>
</evidence>
<evidence type="ECO:0000313" key="3">
    <source>
        <dbReference type="Proteomes" id="UP000061432"/>
    </source>
</evidence>
<dbReference type="EMBL" id="AP014704">
    <property type="protein sequence ID" value="BAQ44039.1"/>
    <property type="molecule type" value="Genomic_DNA"/>
</dbReference>
<organism evidence="2 3">
    <name type="scientific">Methylobacterium aquaticum</name>
    <dbReference type="NCBI Taxonomy" id="270351"/>
    <lineage>
        <taxon>Bacteria</taxon>
        <taxon>Pseudomonadati</taxon>
        <taxon>Pseudomonadota</taxon>
        <taxon>Alphaproteobacteria</taxon>
        <taxon>Hyphomicrobiales</taxon>
        <taxon>Methylobacteriaceae</taxon>
        <taxon>Methylobacterium</taxon>
    </lineage>
</organism>
<gene>
    <name evidence="2" type="ORF">Maq22A_c02935</name>
</gene>
<reference evidence="2 3" key="1">
    <citation type="journal article" date="2015" name="Genome Announc.">
        <title>Complete Genome Sequence of Methylobacterium aquaticum Strain 22A, Isolated from Racomitrium japonicum Moss.</title>
        <authorList>
            <person name="Tani A."/>
            <person name="Ogura Y."/>
            <person name="Hayashi T."/>
            <person name="Kimbara K."/>
        </authorList>
    </citation>
    <scope>NUCLEOTIDE SEQUENCE [LARGE SCALE GENOMIC DNA]</scope>
    <source>
        <strain evidence="2 3">MA-22A</strain>
    </source>
</reference>
<feature type="region of interest" description="Disordered" evidence="1">
    <location>
        <begin position="61"/>
        <end position="85"/>
    </location>
</feature>